<organism evidence="4 5">
    <name type="scientific">Folsomia candida</name>
    <name type="common">Springtail</name>
    <dbReference type="NCBI Taxonomy" id="158441"/>
    <lineage>
        <taxon>Eukaryota</taxon>
        <taxon>Metazoa</taxon>
        <taxon>Ecdysozoa</taxon>
        <taxon>Arthropoda</taxon>
        <taxon>Hexapoda</taxon>
        <taxon>Collembola</taxon>
        <taxon>Entomobryomorpha</taxon>
        <taxon>Isotomoidea</taxon>
        <taxon>Isotomidae</taxon>
        <taxon>Proisotominae</taxon>
        <taxon>Folsomia</taxon>
    </lineage>
</organism>
<comment type="similarity">
    <text evidence="1 2">Belongs to the small heat shock protein (HSP20) family.</text>
</comment>
<dbReference type="InterPro" id="IPR002068">
    <property type="entry name" value="A-crystallin/Hsp20_dom"/>
</dbReference>
<dbReference type="PROSITE" id="PS01031">
    <property type="entry name" value="SHSP"/>
    <property type="match status" value="1"/>
</dbReference>
<dbReference type="GO" id="GO:0005737">
    <property type="term" value="C:cytoplasm"/>
    <property type="evidence" value="ECO:0007669"/>
    <property type="project" value="TreeGrafter"/>
</dbReference>
<dbReference type="AlphaFoldDB" id="A0A226EAI8"/>
<feature type="domain" description="SHSP" evidence="3">
    <location>
        <begin position="156"/>
        <end position="264"/>
    </location>
</feature>
<dbReference type="PANTHER" id="PTHR45640:SF26">
    <property type="entry name" value="RE23625P"/>
    <property type="match status" value="1"/>
</dbReference>
<dbReference type="Proteomes" id="UP000198287">
    <property type="component" value="Unassembled WGS sequence"/>
</dbReference>
<dbReference type="EMBL" id="LNIX01000005">
    <property type="protein sequence ID" value="OXA54565.1"/>
    <property type="molecule type" value="Genomic_DNA"/>
</dbReference>
<comment type="caution">
    <text evidence="4">The sequence shown here is derived from an EMBL/GenBank/DDBJ whole genome shotgun (WGS) entry which is preliminary data.</text>
</comment>
<dbReference type="GO" id="GO:0009408">
    <property type="term" value="P:response to heat"/>
    <property type="evidence" value="ECO:0007669"/>
    <property type="project" value="TreeGrafter"/>
</dbReference>
<evidence type="ECO:0000259" key="3">
    <source>
        <dbReference type="PROSITE" id="PS01031"/>
    </source>
</evidence>
<sequence length="274" mass="30408">MMTVWGGAPTKVITLPDIVIPHPAKELGLATVSTHKDKFVAKFDLIKFTPDEVVVKVEDGFLIVSGEHREKCEGGIESHFDSFKHMGTFYGNLKVTIPQKIIPGSGKFNIVALTRRNSILGDMVTAGAKKSGPPPLQRRASSMDVIGSKNSSANNNKYSKGPDDTGMECTKESFVVRIKVPEFSPEEIKVKTMDEFLSVECSHKEKKEGNEFITRTFKRRYALPVNAKKDELLCRMSFDGLLKVKIPRSLSSGGNERIHQVVVEKKKQTEDIAV</sequence>
<dbReference type="Gene3D" id="2.60.40.790">
    <property type="match status" value="2"/>
</dbReference>
<gene>
    <name evidence="4" type="ORF">Fcan01_11072</name>
</gene>
<dbReference type="CDD" id="cd06526">
    <property type="entry name" value="metazoan_ACD"/>
    <property type="match status" value="2"/>
</dbReference>
<dbReference type="GO" id="GO:0051082">
    <property type="term" value="F:unfolded protein binding"/>
    <property type="evidence" value="ECO:0007669"/>
    <property type="project" value="TreeGrafter"/>
</dbReference>
<reference evidence="4 5" key="1">
    <citation type="submission" date="2015-12" db="EMBL/GenBank/DDBJ databases">
        <title>The genome of Folsomia candida.</title>
        <authorList>
            <person name="Faddeeva A."/>
            <person name="Derks M.F."/>
            <person name="Anvar Y."/>
            <person name="Smit S."/>
            <person name="Van Straalen N."/>
            <person name="Roelofs D."/>
        </authorList>
    </citation>
    <scope>NUCLEOTIDE SEQUENCE [LARGE SCALE GENOMIC DNA]</scope>
    <source>
        <strain evidence="4 5">VU population</strain>
        <tissue evidence="4">Whole body</tissue>
    </source>
</reference>
<protein>
    <submittedName>
        <fullName evidence="4">Alpha-crystallin A chain</fullName>
    </submittedName>
</protein>
<dbReference type="OrthoDB" id="1431247at2759"/>
<proteinExistence type="inferred from homology"/>
<dbReference type="PANTHER" id="PTHR45640">
    <property type="entry name" value="HEAT SHOCK PROTEIN HSP-12.2-RELATED"/>
    <property type="match status" value="1"/>
</dbReference>
<evidence type="ECO:0000256" key="2">
    <source>
        <dbReference type="RuleBase" id="RU003616"/>
    </source>
</evidence>
<dbReference type="Pfam" id="PF00011">
    <property type="entry name" value="HSP20"/>
    <property type="match status" value="2"/>
</dbReference>
<evidence type="ECO:0000313" key="5">
    <source>
        <dbReference type="Proteomes" id="UP000198287"/>
    </source>
</evidence>
<dbReference type="GO" id="GO:0005634">
    <property type="term" value="C:nucleus"/>
    <property type="evidence" value="ECO:0007669"/>
    <property type="project" value="TreeGrafter"/>
</dbReference>
<dbReference type="InterPro" id="IPR001436">
    <property type="entry name" value="Alpha-crystallin/sHSP_animal"/>
</dbReference>
<dbReference type="GO" id="GO:0042026">
    <property type="term" value="P:protein refolding"/>
    <property type="evidence" value="ECO:0007669"/>
    <property type="project" value="TreeGrafter"/>
</dbReference>
<accession>A0A226EAI8</accession>
<name>A0A226EAI8_FOLCA</name>
<evidence type="ECO:0000256" key="1">
    <source>
        <dbReference type="PROSITE-ProRule" id="PRU00285"/>
    </source>
</evidence>
<evidence type="ECO:0000313" key="4">
    <source>
        <dbReference type="EMBL" id="OXA54565.1"/>
    </source>
</evidence>
<dbReference type="SUPFAM" id="SSF49764">
    <property type="entry name" value="HSP20-like chaperones"/>
    <property type="match status" value="2"/>
</dbReference>
<keyword evidence="5" id="KW-1185">Reference proteome</keyword>
<dbReference type="InterPro" id="IPR008978">
    <property type="entry name" value="HSP20-like_chaperone"/>
</dbReference>